<dbReference type="InterPro" id="IPR036823">
    <property type="entry name" value="Ribosomal_uS7_dom_sf"/>
</dbReference>
<gene>
    <name evidence="5" type="ORF">FWILDA_LOCUS273</name>
</gene>
<sequence length="106" mass="12043">MRRGEKRIAMRIVYQAAQIVEKNTASPFLSVLEKSVMNVKPSLETKSRKFGVESAKENKESKPMFEKLAEEIKNAYNKTGGAFKKKETIHKEAMGNMEFAPASFNR</sequence>
<dbReference type="GO" id="GO:1990904">
    <property type="term" value="C:ribonucleoprotein complex"/>
    <property type="evidence" value="ECO:0007669"/>
    <property type="project" value="UniProtKB-KW"/>
</dbReference>
<accession>A0A9W4WHD7</accession>
<reference evidence="5" key="1">
    <citation type="submission" date="2022-08" db="EMBL/GenBank/DDBJ databases">
        <authorList>
            <person name="Kallberg Y."/>
            <person name="Tangrot J."/>
            <person name="Rosling A."/>
        </authorList>
    </citation>
    <scope>NUCLEOTIDE SEQUENCE</scope>
    <source>
        <strain evidence="5">Wild A</strain>
    </source>
</reference>
<dbReference type="Proteomes" id="UP001153678">
    <property type="component" value="Unassembled WGS sequence"/>
</dbReference>
<dbReference type="OrthoDB" id="2432952at2759"/>
<dbReference type="PIRSF" id="PIRSF002122">
    <property type="entry name" value="RPS7p_RPS7a_RPS5e_RPS7o"/>
    <property type="match status" value="1"/>
</dbReference>
<keyword evidence="3" id="KW-0687">Ribonucleoprotein</keyword>
<dbReference type="GO" id="GO:0006412">
    <property type="term" value="P:translation"/>
    <property type="evidence" value="ECO:0007669"/>
    <property type="project" value="InterPro"/>
</dbReference>
<organism evidence="5 6">
    <name type="scientific">Funneliformis geosporum</name>
    <dbReference type="NCBI Taxonomy" id="1117311"/>
    <lineage>
        <taxon>Eukaryota</taxon>
        <taxon>Fungi</taxon>
        <taxon>Fungi incertae sedis</taxon>
        <taxon>Mucoromycota</taxon>
        <taxon>Glomeromycotina</taxon>
        <taxon>Glomeromycetes</taxon>
        <taxon>Glomerales</taxon>
        <taxon>Glomeraceae</taxon>
        <taxon>Funneliformis</taxon>
    </lineage>
</organism>
<proteinExistence type="inferred from homology"/>
<feature type="domain" description="Small ribosomal subunit protein uS7" evidence="4">
    <location>
        <begin position="1"/>
        <end position="51"/>
    </location>
</feature>
<evidence type="ECO:0000313" key="6">
    <source>
        <dbReference type="Proteomes" id="UP001153678"/>
    </source>
</evidence>
<dbReference type="Gene3D" id="1.10.455.10">
    <property type="entry name" value="Ribosomal protein S7 domain"/>
    <property type="match status" value="2"/>
</dbReference>
<feature type="domain" description="Small ribosomal subunit protein uS7" evidence="4">
    <location>
        <begin position="55"/>
        <end position="96"/>
    </location>
</feature>
<name>A0A9W4WHD7_9GLOM</name>
<dbReference type="EMBL" id="CAMKVN010000017">
    <property type="protein sequence ID" value="CAI2161879.1"/>
    <property type="molecule type" value="Genomic_DNA"/>
</dbReference>
<keyword evidence="2" id="KW-0689">Ribosomal protein</keyword>
<dbReference type="GO" id="GO:0005840">
    <property type="term" value="C:ribosome"/>
    <property type="evidence" value="ECO:0007669"/>
    <property type="project" value="UniProtKB-KW"/>
</dbReference>
<dbReference type="InterPro" id="IPR000235">
    <property type="entry name" value="Ribosomal_uS7"/>
</dbReference>
<evidence type="ECO:0000313" key="5">
    <source>
        <dbReference type="EMBL" id="CAI2161879.1"/>
    </source>
</evidence>
<protein>
    <submittedName>
        <fullName evidence="5">5539_t:CDS:1</fullName>
    </submittedName>
</protein>
<evidence type="ECO:0000256" key="1">
    <source>
        <dbReference type="ARBA" id="ARBA00007151"/>
    </source>
</evidence>
<comment type="caution">
    <text evidence="5">The sequence shown here is derived from an EMBL/GenBank/DDBJ whole genome shotgun (WGS) entry which is preliminary data.</text>
</comment>
<dbReference type="AlphaFoldDB" id="A0A9W4WHD7"/>
<dbReference type="InterPro" id="IPR023798">
    <property type="entry name" value="Ribosomal_uS7_dom"/>
</dbReference>
<evidence type="ECO:0000256" key="3">
    <source>
        <dbReference type="ARBA" id="ARBA00023274"/>
    </source>
</evidence>
<dbReference type="Pfam" id="PF00177">
    <property type="entry name" value="Ribosomal_S7"/>
    <property type="match status" value="2"/>
</dbReference>
<evidence type="ECO:0000256" key="2">
    <source>
        <dbReference type="ARBA" id="ARBA00022980"/>
    </source>
</evidence>
<evidence type="ECO:0000259" key="4">
    <source>
        <dbReference type="Pfam" id="PF00177"/>
    </source>
</evidence>
<dbReference type="SUPFAM" id="SSF47973">
    <property type="entry name" value="Ribosomal protein S7"/>
    <property type="match status" value="1"/>
</dbReference>
<comment type="similarity">
    <text evidence="1">Belongs to the universal ribosomal protein uS7 family.</text>
</comment>
<keyword evidence="6" id="KW-1185">Reference proteome</keyword>